<dbReference type="EMBL" id="LXWW01000511">
    <property type="protein sequence ID" value="OAO12815.1"/>
    <property type="molecule type" value="Genomic_DNA"/>
</dbReference>
<keyword evidence="2" id="KW-1133">Transmembrane helix</keyword>
<comment type="caution">
    <text evidence="3">The sequence shown here is derived from an EMBL/GenBank/DDBJ whole genome shotgun (WGS) entry which is preliminary data.</text>
</comment>
<dbReference type="Proteomes" id="UP000078348">
    <property type="component" value="Unassembled WGS sequence"/>
</dbReference>
<keyword evidence="4" id="KW-1185">Reference proteome</keyword>
<feature type="coiled-coil region" evidence="1">
    <location>
        <begin position="84"/>
        <end position="181"/>
    </location>
</feature>
<organism evidence="3 4">
    <name type="scientific">Blastocystis sp. subtype 1 (strain ATCC 50177 / NandII)</name>
    <dbReference type="NCBI Taxonomy" id="478820"/>
    <lineage>
        <taxon>Eukaryota</taxon>
        <taxon>Sar</taxon>
        <taxon>Stramenopiles</taxon>
        <taxon>Bigyra</taxon>
        <taxon>Opalozoa</taxon>
        <taxon>Opalinata</taxon>
        <taxon>Blastocystidae</taxon>
        <taxon>Blastocystis</taxon>
    </lineage>
</organism>
<dbReference type="AlphaFoldDB" id="A0A196S6Y4"/>
<evidence type="ECO:0000313" key="4">
    <source>
        <dbReference type="Proteomes" id="UP000078348"/>
    </source>
</evidence>
<evidence type="ECO:0000256" key="2">
    <source>
        <dbReference type="SAM" id="Phobius"/>
    </source>
</evidence>
<name>A0A196S6Y4_BLAHN</name>
<keyword evidence="2" id="KW-0812">Transmembrane</keyword>
<proteinExistence type="predicted"/>
<keyword evidence="1" id="KW-0175">Coiled coil</keyword>
<sequence length="329" mass="37208">MADVSNTASSIENLLAGIEDVPDDIDFSDEIDKELMEDEDAAVLDAADNYEPYTAESVRLEDTEEASAEWKDRFSQFKKSLGQMQDKKSEISRLKKKMWRMKQKQMGLMSQINVQQNDIKLKEERIESLQNELREANQSRITSEQAASRNEETATSLRAIISSKNRDIAVLERQLAETARRLALATACKKVEEPALPCESASSEPEDEESRLEALENFVSVVRSLSSLTSRDEATHMLMMSQGTCFHCGRKLSEMGSNPDDCGCSYCSILRNILKDTPVEVKKSTVDVSVLLLFVFIVLSIALAIFVYNWRDEAFYVLSDVKERIKLIF</sequence>
<protein>
    <submittedName>
        <fullName evidence="3">Uncharacterized protein</fullName>
    </submittedName>
</protein>
<evidence type="ECO:0000256" key="1">
    <source>
        <dbReference type="SAM" id="Coils"/>
    </source>
</evidence>
<feature type="transmembrane region" description="Helical" evidence="2">
    <location>
        <begin position="288"/>
        <end position="308"/>
    </location>
</feature>
<accession>A0A196S6Y4</accession>
<reference evidence="3 4" key="1">
    <citation type="submission" date="2016-05" db="EMBL/GenBank/DDBJ databases">
        <title>Nuclear genome of Blastocystis sp. subtype 1 NandII.</title>
        <authorList>
            <person name="Gentekaki E."/>
            <person name="Curtis B."/>
            <person name="Stairs C."/>
            <person name="Eme L."/>
            <person name="Herman E."/>
            <person name="Klimes V."/>
            <person name="Arias M.C."/>
            <person name="Elias M."/>
            <person name="Hilliou F."/>
            <person name="Klute M."/>
            <person name="Malik S.-B."/>
            <person name="Pightling A."/>
            <person name="Rachubinski R."/>
            <person name="Salas D."/>
            <person name="Schlacht A."/>
            <person name="Suga H."/>
            <person name="Archibald J."/>
            <person name="Ball S.G."/>
            <person name="Clark G."/>
            <person name="Dacks J."/>
            <person name="Van Der Giezen M."/>
            <person name="Tsaousis A."/>
            <person name="Roger A."/>
        </authorList>
    </citation>
    <scope>NUCLEOTIDE SEQUENCE [LARGE SCALE GENOMIC DNA]</scope>
    <source>
        <strain evidence="4">ATCC 50177 / NandII</strain>
    </source>
</reference>
<gene>
    <name evidence="3" type="ORF">AV274_5540</name>
</gene>
<keyword evidence="2" id="KW-0472">Membrane</keyword>
<evidence type="ECO:0000313" key="3">
    <source>
        <dbReference type="EMBL" id="OAO12815.1"/>
    </source>
</evidence>